<sequence>DIRFEPGKIEHVQNGLKHYLVVHDATSVDSGLYSVCISNVEFRFVMETVNKKRNTQSVYFLETEQSEEQCEETVIPRGVVATIQCQTSEPQASIQWCKDGTIIPPDISRFEFRSLDNNQSHEMVISNISWSDAGVYSVIINGKSSFVSKIVVVESELITQSVEEEIEPEIDVSLHVLESDQIVESNVPQSPRLDASHETLIPAIQETQDAAPVVSTVKELVSRESEEFEIIEKLPEEAALQEEPADNLEALNDIETLPPQETEERSSEKVFILGEAALSEQIQEKQTFEEIEMTSEEVKSEERLIPETAAIMESSDINFIASISNESADQEPRNTSEEQGVQITEITNAAAVESVQDSTRQNIGVASENAEILKQTECETVTKEHAAVPKSIETSVKPIDENPLQEKSNVHTGTEEIPKIIVPEETAVQSTDLLNSETEMNQGPVHPTVENISGSGNQKDDETAATQRHDESELRDAVSEIAHMVVDEAVLEASKPQEEIDKRSEDEHIRSVSVDLTFSRQSEQIISDVIVAEVGYDEDECSTIADTITSLSSSPLYTSPVFTGRLPASACFSHDKLTLEVMFSGVPQPTISWLLDDHELISDGERIAIKCENGISSIRFFNVDRNAGGILKCRATNCAGQVETVCEIIAADEISTISDSSITSSTRPHFVVLLPETVVHTVNDHIVIKCKFSGQPLPSAMWEKNGVLLDLQKYQVTTEDGISILKIENATLNDRATYTCTIANEAGCESTSCNIDIVDDHLAMERTGLHVMCERDQNDVELDILVQSPNHLGVTFSFPPVNRTLARQPPYFLLPLSDKIISDEKCTLKCVVMGIPLVIVKWTIDGVVVTENEYVGDHEIHFEDGIALLRLKNLKKDKYVVRCEAVNCKGKVTTNCVISKGLVDESEAGDLQKPSFVLPLKVRSFDHFTTDNHATLKCIVMGTPLPDVTCSFDGIEDNSKIRSEDGIVLIEVSDVTEKGVAVECTISNDTGIIKSNCIVRRIKQEENNYQRPIFVFNQAGSVSTDRELSVKVGVIASPEPTLFWKHNGKSIEEEGDYYEIFEDGIGILRVFDVQDGSHQFTCTAKNEYGQTTINIPVTVGEKTDKILTFVKALNVRCNYCGRLRTTQNCSREYIPLEFVWKKNGVGIVNDETQHFLAVGKQIGAEKKQQILKAVVVSQDEARNVCDIDGEKMYSCCREPNNFHHNNFRPEQYLDENSISINLESIAKTQRVLKFNINDAVGTIQETREVLIRPEVENDEEENYDINYSLRVDAQDARIIYVMTKKSNEMLQEVNPEAHNVEKTPVEQAVPVEEKPVEQAVPVEEKPVEQAVPVEEKPVEQAAPVEEKPVEQAVPIEEKPVEQAVPIEEKPVEQAAPVEEKPVEQVVPIEEKPDQQAAPVEEKPVEQAAPVEEKPVEQAVPIEEKPVEQAVPVEEKPDQQAAPVEEKPVEQAAPVEEKPVEQAVPIEEKPVEQAVPIEEKPVEQAVPVEEKPVEQAVPVEEKPVEQAAPVEEKPVEQAVPVEEKPVEQAVPIEEKPDQQAAPVEEKPVEQVVPVEEKP</sequence>
<feature type="domain" description="Ig-like" evidence="9">
    <location>
        <begin position="946"/>
        <end position="1098"/>
    </location>
</feature>
<dbReference type="InterPro" id="IPR003599">
    <property type="entry name" value="Ig_sub"/>
</dbReference>
<name>G0PN91_CAEBE</name>
<dbReference type="FunFam" id="2.60.40.10:FF:000345">
    <property type="entry name" value="Muscle M-line assembly protein unc-89"/>
    <property type="match status" value="1"/>
</dbReference>
<feature type="domain" description="Ig-like" evidence="9">
    <location>
        <begin position="56"/>
        <end position="148"/>
    </location>
</feature>
<feature type="non-terminal residue" evidence="10">
    <location>
        <position position="1"/>
    </location>
</feature>
<comment type="subcellular location">
    <subcellularLocation>
        <location evidence="1">Cytoplasm</location>
        <location evidence="1">Myofibril</location>
        <location evidence="1">Sarcomere</location>
    </subcellularLocation>
</comment>
<dbReference type="EMBL" id="GL381753">
    <property type="protein sequence ID" value="EGT40218.1"/>
    <property type="molecule type" value="Genomic_DNA"/>
</dbReference>
<dbReference type="STRING" id="135651.G0PN91"/>
<evidence type="ECO:0000313" key="11">
    <source>
        <dbReference type="Proteomes" id="UP000008068"/>
    </source>
</evidence>
<dbReference type="SUPFAM" id="SSF48726">
    <property type="entry name" value="Immunoglobulin"/>
    <property type="match status" value="5"/>
</dbReference>
<feature type="domain" description="Ig-like" evidence="9">
    <location>
        <begin position="668"/>
        <end position="756"/>
    </location>
</feature>
<dbReference type="InterPro" id="IPR013098">
    <property type="entry name" value="Ig_I-set"/>
</dbReference>
<evidence type="ECO:0000256" key="4">
    <source>
        <dbReference type="ARBA" id="ARBA00022553"/>
    </source>
</evidence>
<dbReference type="InterPro" id="IPR052385">
    <property type="entry name" value="Obscurin/Obscurin-like_Reg"/>
</dbReference>
<dbReference type="InterPro" id="IPR036179">
    <property type="entry name" value="Ig-like_dom_sf"/>
</dbReference>
<keyword evidence="3" id="KW-0963">Cytoplasm</keyword>
<evidence type="ECO:0000256" key="1">
    <source>
        <dbReference type="ARBA" id="ARBA00004204"/>
    </source>
</evidence>
<dbReference type="Gene3D" id="2.60.40.10">
    <property type="entry name" value="Immunoglobulins"/>
    <property type="match status" value="5"/>
</dbReference>
<feature type="compositionally biased region" description="Basic and acidic residues" evidence="8">
    <location>
        <begin position="458"/>
        <end position="472"/>
    </location>
</feature>
<dbReference type="CDD" id="cd00096">
    <property type="entry name" value="Ig"/>
    <property type="match status" value="3"/>
</dbReference>
<dbReference type="PANTHER" id="PTHR35971">
    <property type="entry name" value="SI:DKEY-31G6.6"/>
    <property type="match status" value="1"/>
</dbReference>
<dbReference type="PROSITE" id="PS50835">
    <property type="entry name" value="IG_LIKE"/>
    <property type="match status" value="4"/>
</dbReference>
<dbReference type="InParanoid" id="G0PN91"/>
<dbReference type="GO" id="GO:0030017">
    <property type="term" value="C:sarcomere"/>
    <property type="evidence" value="ECO:0007669"/>
    <property type="project" value="UniProtKB-SubCell"/>
</dbReference>
<dbReference type="PANTHER" id="PTHR35971:SF5">
    <property type="entry name" value="OBSCURIN LIKE CYTOSKELETAL ADAPTOR 1"/>
    <property type="match status" value="1"/>
</dbReference>
<feature type="domain" description="Ig-like" evidence="9">
    <location>
        <begin position="809"/>
        <end position="899"/>
    </location>
</feature>
<evidence type="ECO:0000256" key="5">
    <source>
        <dbReference type="ARBA" id="ARBA00022737"/>
    </source>
</evidence>
<dbReference type="SMART" id="SM00408">
    <property type="entry name" value="IGc2"/>
    <property type="match status" value="3"/>
</dbReference>
<gene>
    <name evidence="10" type="ORF">CAEBREN_28734</name>
</gene>
<evidence type="ECO:0000256" key="7">
    <source>
        <dbReference type="ARBA" id="ARBA00023319"/>
    </source>
</evidence>
<dbReference type="HOGENOM" id="CLU_246128_0_0_1"/>
<feature type="region of interest" description="Disordered" evidence="8">
    <location>
        <begin position="1314"/>
        <end position="1557"/>
    </location>
</feature>
<keyword evidence="5" id="KW-0677">Repeat</keyword>
<dbReference type="Pfam" id="PF07679">
    <property type="entry name" value="I-set"/>
    <property type="match status" value="5"/>
</dbReference>
<dbReference type="eggNOG" id="KOG1216">
    <property type="taxonomic scope" value="Eukaryota"/>
</dbReference>
<evidence type="ECO:0000259" key="9">
    <source>
        <dbReference type="PROSITE" id="PS50835"/>
    </source>
</evidence>
<feature type="region of interest" description="Disordered" evidence="8">
    <location>
        <begin position="438"/>
        <end position="472"/>
    </location>
</feature>
<evidence type="ECO:0000256" key="3">
    <source>
        <dbReference type="ARBA" id="ARBA00022490"/>
    </source>
</evidence>
<keyword evidence="7" id="KW-0393">Immunoglobulin domain</keyword>
<evidence type="ECO:0000256" key="2">
    <source>
        <dbReference type="ARBA" id="ARBA00006692"/>
    </source>
</evidence>
<dbReference type="InterPro" id="IPR013783">
    <property type="entry name" value="Ig-like_fold"/>
</dbReference>
<dbReference type="OrthoDB" id="5865883at2759"/>
<keyword evidence="4" id="KW-0597">Phosphoprotein</keyword>
<keyword evidence="6" id="KW-1015">Disulfide bond</keyword>
<organism evidence="11">
    <name type="scientific">Caenorhabditis brenneri</name>
    <name type="common">Nematode worm</name>
    <dbReference type="NCBI Taxonomy" id="135651"/>
    <lineage>
        <taxon>Eukaryota</taxon>
        <taxon>Metazoa</taxon>
        <taxon>Ecdysozoa</taxon>
        <taxon>Nematoda</taxon>
        <taxon>Chromadorea</taxon>
        <taxon>Rhabditida</taxon>
        <taxon>Rhabditina</taxon>
        <taxon>Rhabditomorpha</taxon>
        <taxon>Rhabditoidea</taxon>
        <taxon>Rhabditidae</taxon>
        <taxon>Peloderinae</taxon>
        <taxon>Caenorhabditis</taxon>
    </lineage>
</organism>
<proteinExistence type="inferred from homology"/>
<keyword evidence="11" id="KW-1185">Reference proteome</keyword>
<evidence type="ECO:0000256" key="6">
    <source>
        <dbReference type="ARBA" id="ARBA00023157"/>
    </source>
</evidence>
<dbReference type="InterPro" id="IPR007110">
    <property type="entry name" value="Ig-like_dom"/>
</dbReference>
<accession>G0PN91</accession>
<evidence type="ECO:0000313" key="10">
    <source>
        <dbReference type="EMBL" id="EGT40218.1"/>
    </source>
</evidence>
<evidence type="ECO:0000256" key="8">
    <source>
        <dbReference type="SAM" id="MobiDB-lite"/>
    </source>
</evidence>
<feature type="non-terminal residue" evidence="10">
    <location>
        <position position="1557"/>
    </location>
</feature>
<dbReference type="FunFam" id="2.60.40.10:FF:002934">
    <property type="entry name" value="Titin homolog"/>
    <property type="match status" value="1"/>
</dbReference>
<dbReference type="SMART" id="SM00409">
    <property type="entry name" value="IG"/>
    <property type="match status" value="4"/>
</dbReference>
<reference evidence="11" key="1">
    <citation type="submission" date="2011-07" db="EMBL/GenBank/DDBJ databases">
        <authorList>
            <consortium name="Caenorhabditis brenneri Sequencing and Analysis Consortium"/>
            <person name="Wilson R.K."/>
        </authorList>
    </citation>
    <scope>NUCLEOTIDE SEQUENCE [LARGE SCALE GENOMIC DNA]</scope>
    <source>
        <strain evidence="11">PB2801</strain>
    </source>
</reference>
<dbReference type="InterPro" id="IPR003598">
    <property type="entry name" value="Ig_sub2"/>
</dbReference>
<protein>
    <recommendedName>
        <fullName evidence="9">Ig-like domain-containing protein</fullName>
    </recommendedName>
</protein>
<dbReference type="Proteomes" id="UP000008068">
    <property type="component" value="Unassembled WGS sequence"/>
</dbReference>
<comment type="similarity">
    <text evidence="2">Belongs to the protein kinase superfamily. CAMK Ser/Thr protein kinase family.</text>
</comment>